<dbReference type="OrthoDB" id="1121476at2"/>
<evidence type="ECO:0000313" key="3">
    <source>
        <dbReference type="Proteomes" id="UP000019402"/>
    </source>
</evidence>
<organism evidence="2 3">
    <name type="scientific">Saccharicrinis fermentans DSM 9555 = JCM 21142</name>
    <dbReference type="NCBI Taxonomy" id="869213"/>
    <lineage>
        <taxon>Bacteria</taxon>
        <taxon>Pseudomonadati</taxon>
        <taxon>Bacteroidota</taxon>
        <taxon>Bacteroidia</taxon>
        <taxon>Marinilabiliales</taxon>
        <taxon>Marinilabiliaceae</taxon>
        <taxon>Saccharicrinis</taxon>
    </lineage>
</organism>
<comment type="caution">
    <text evidence="2">The sequence shown here is derived from an EMBL/GenBank/DDBJ whole genome shotgun (WGS) entry which is preliminary data.</text>
</comment>
<keyword evidence="3" id="KW-1185">Reference proteome</keyword>
<reference evidence="2 3" key="1">
    <citation type="journal article" date="2014" name="Genome Announc.">
        <title>Draft Genome Sequence of Cytophaga fermentans JCM 21142T, a Facultative Anaerobe Isolated from Marine Mud.</title>
        <authorList>
            <person name="Starns D."/>
            <person name="Oshima K."/>
            <person name="Suda W."/>
            <person name="Iino T."/>
            <person name="Yuki M."/>
            <person name="Inoue J."/>
            <person name="Kitamura K."/>
            <person name="Iida T."/>
            <person name="Darby A."/>
            <person name="Hattori M."/>
            <person name="Ohkuma M."/>
        </authorList>
    </citation>
    <scope>NUCLEOTIDE SEQUENCE [LARGE SCALE GENOMIC DNA]</scope>
    <source>
        <strain evidence="2 3">JCM 21142</strain>
    </source>
</reference>
<gene>
    <name evidence="2" type="ORF">JCM21142_72563</name>
</gene>
<dbReference type="EMBL" id="BAMD01000032">
    <property type="protein sequence ID" value="GAF03875.1"/>
    <property type="molecule type" value="Genomic_DNA"/>
</dbReference>
<evidence type="ECO:0008006" key="4">
    <source>
        <dbReference type="Google" id="ProtNLM"/>
    </source>
</evidence>
<proteinExistence type="predicted"/>
<name>W7XYY8_9BACT</name>
<keyword evidence="1" id="KW-0472">Membrane</keyword>
<dbReference type="Proteomes" id="UP000019402">
    <property type="component" value="Unassembled WGS sequence"/>
</dbReference>
<evidence type="ECO:0000313" key="2">
    <source>
        <dbReference type="EMBL" id="GAF03875.1"/>
    </source>
</evidence>
<sequence>MSRKYYILVLVVLTTLGIVFYLNQSKSTLEEEFDVALDSPEKVNDIKLSFGDRVVRLNKVNRQWEINKQGIADEIKVDAFLEMLSSLSVRNPITGEQGQRMKNEMTEKGVQVILSSDQTSLYSLYSISSSAVMKGHFAFCEGRKYVVQLNMSDQEAGAFTSNPSYWQSKRIFSIASDRIKEIFVDWDDEANTFNVKKDQGGDYRFIRNEKDMTQQCDVHILKYYTYEFANLSMDDMGLKYRDMAGDCVCEISIVEDNQKKTRVLFYQLKNEDGSEDVNNLVVHLVNTEVWGKISYLKINPVIKKADFFLLK</sequence>
<protein>
    <recommendedName>
        <fullName evidence="4">DUF4340 domain-containing protein</fullName>
    </recommendedName>
</protein>
<keyword evidence="1" id="KW-0812">Transmembrane</keyword>
<keyword evidence="1" id="KW-1133">Transmembrane helix</keyword>
<dbReference type="AlphaFoldDB" id="W7XYY8"/>
<accession>W7XYY8</accession>
<dbReference type="RefSeq" id="WP_027471908.1">
    <property type="nucleotide sequence ID" value="NZ_BAMD01000032.1"/>
</dbReference>
<dbReference type="STRING" id="869213.GCA_000517085_02278"/>
<evidence type="ECO:0000256" key="1">
    <source>
        <dbReference type="SAM" id="Phobius"/>
    </source>
</evidence>
<feature type="transmembrane region" description="Helical" evidence="1">
    <location>
        <begin position="5"/>
        <end position="22"/>
    </location>
</feature>